<dbReference type="OMA" id="HKRYIIL"/>
<dbReference type="InParanoid" id="G0R4T1"/>
<dbReference type="RefSeq" id="XP_004024971.1">
    <property type="nucleotide sequence ID" value="XM_004024922.1"/>
</dbReference>
<dbReference type="InterPro" id="IPR050930">
    <property type="entry name" value="MFS_Vesicular_Transporter"/>
</dbReference>
<dbReference type="Gene3D" id="1.20.1250.20">
    <property type="entry name" value="MFS general substrate transporter like domains"/>
    <property type="match status" value="1"/>
</dbReference>
<feature type="transmembrane region" description="Helical" evidence="6">
    <location>
        <begin position="168"/>
        <end position="186"/>
    </location>
</feature>
<proteinExistence type="predicted"/>
<dbReference type="InterPro" id="IPR011701">
    <property type="entry name" value="MFS"/>
</dbReference>
<protein>
    <submittedName>
        <fullName evidence="7">Major facilitator superfamily protein, putative</fullName>
        <ecNumber evidence="7">2.7.8.15</ecNumber>
    </submittedName>
</protein>
<name>G0R4T1_ICHMU</name>
<dbReference type="SUPFAM" id="SSF103473">
    <property type="entry name" value="MFS general substrate transporter"/>
    <property type="match status" value="1"/>
</dbReference>
<feature type="transmembrane region" description="Helical" evidence="6">
    <location>
        <begin position="20"/>
        <end position="37"/>
    </location>
</feature>
<dbReference type="GeneID" id="14903600"/>
<accession>G0R4T1</accession>
<reference evidence="7 8" key="1">
    <citation type="submission" date="2011-07" db="EMBL/GenBank/DDBJ databases">
        <authorList>
            <person name="Coyne R."/>
            <person name="Brami D."/>
            <person name="Johnson J."/>
            <person name="Hostetler J."/>
            <person name="Hannick L."/>
            <person name="Clark T."/>
            <person name="Cassidy-Hanley D."/>
            <person name="Inman J."/>
        </authorList>
    </citation>
    <scope>NUCLEOTIDE SEQUENCE [LARGE SCALE GENOMIC DNA]</scope>
    <source>
        <strain evidence="7 8">G5</strain>
    </source>
</reference>
<keyword evidence="3 6" id="KW-0812">Transmembrane</keyword>
<dbReference type="GO" id="GO:0016020">
    <property type="term" value="C:membrane"/>
    <property type="evidence" value="ECO:0007669"/>
    <property type="project" value="UniProtKB-SubCell"/>
</dbReference>
<dbReference type="Proteomes" id="UP000008983">
    <property type="component" value="Unassembled WGS sequence"/>
</dbReference>
<organism evidence="7 8">
    <name type="scientific">Ichthyophthirius multifiliis</name>
    <name type="common">White spot disease agent</name>
    <name type="synonym">Ich</name>
    <dbReference type="NCBI Taxonomy" id="5932"/>
    <lineage>
        <taxon>Eukaryota</taxon>
        <taxon>Sar</taxon>
        <taxon>Alveolata</taxon>
        <taxon>Ciliophora</taxon>
        <taxon>Intramacronucleata</taxon>
        <taxon>Oligohymenophorea</taxon>
        <taxon>Hymenostomatida</taxon>
        <taxon>Ophryoglenina</taxon>
        <taxon>Ichthyophthirius</taxon>
    </lineage>
</organism>
<dbReference type="GO" id="GO:0003975">
    <property type="term" value="F:UDP-N-acetylglucosamine-dolichyl-phosphate N-acetylglucosaminephosphotransferase activity"/>
    <property type="evidence" value="ECO:0007669"/>
    <property type="project" value="UniProtKB-EC"/>
</dbReference>
<evidence type="ECO:0000313" key="7">
    <source>
        <dbReference type="EMBL" id="EGR27519.1"/>
    </source>
</evidence>
<gene>
    <name evidence="7" type="ORF">IMG5_194680</name>
</gene>
<dbReference type="EMBL" id="GL984355">
    <property type="protein sequence ID" value="EGR27519.1"/>
    <property type="molecule type" value="Genomic_DNA"/>
</dbReference>
<evidence type="ECO:0000256" key="6">
    <source>
        <dbReference type="SAM" id="Phobius"/>
    </source>
</evidence>
<feature type="transmembrane region" description="Helical" evidence="6">
    <location>
        <begin position="227"/>
        <end position="252"/>
    </location>
</feature>
<comment type="subcellular location">
    <subcellularLocation>
        <location evidence="1">Membrane</location>
        <topology evidence="1">Multi-pass membrane protein</topology>
    </subcellularLocation>
</comment>
<sequence length="459" mass="53020">MAFYLRDFTFKAFVGDRKCFIQYSCIFIHSIIIQIYFRRKMCLYGILSCFRINDWAYIRKFTFRIIWIFLSIYIFCNNKFRITFQKLIPLQSEVCEREIQSKVQKAQTDDEEDDEEEEFEVNYREIFKNKNIVLNYIIIFLPCCGLLFLDPTMGIFYSETFGLNDLQIGLVFSVSTIVYMIFTPFGTRIMKLTNNYEMLLLIGAIMTGVSFFFLGPDELTGLPKSLYITLAADGVQGLATLFIYIPALPQLFKILCKMYPDENQEIMGDIASALYNTSYAVGEFIGPLLGGILCEYISFPRAASLFGLFVLIFSGIYMKYGEVLHYKPGELDVKIPPSPKHLPQGNIKARNSSLRGIYTAGNSISNQLKPKFYTPLVLGKQKRANFVVIRNHKKPKQGNNMKIEIQNVNKEFNMAYQMEDIKLDTEQDNNLLNTQNISKFIAYSDNDLRCPLKSNNILY</sequence>
<keyword evidence="4 6" id="KW-1133">Transmembrane helix</keyword>
<evidence type="ECO:0000256" key="4">
    <source>
        <dbReference type="ARBA" id="ARBA00022989"/>
    </source>
</evidence>
<evidence type="ECO:0000256" key="5">
    <source>
        <dbReference type="ARBA" id="ARBA00023136"/>
    </source>
</evidence>
<dbReference type="OrthoDB" id="301889at2759"/>
<evidence type="ECO:0000256" key="1">
    <source>
        <dbReference type="ARBA" id="ARBA00004141"/>
    </source>
</evidence>
<feature type="transmembrane region" description="Helical" evidence="6">
    <location>
        <begin position="299"/>
        <end position="318"/>
    </location>
</feature>
<dbReference type="Pfam" id="PF07690">
    <property type="entry name" value="MFS_1"/>
    <property type="match status" value="1"/>
</dbReference>
<evidence type="ECO:0000313" key="8">
    <source>
        <dbReference type="Proteomes" id="UP000008983"/>
    </source>
</evidence>
<dbReference type="EC" id="2.7.8.15" evidence="7"/>
<keyword evidence="5 6" id="KW-0472">Membrane</keyword>
<dbReference type="AlphaFoldDB" id="G0R4T1"/>
<dbReference type="PANTHER" id="PTHR23506">
    <property type="entry name" value="GH10249P"/>
    <property type="match status" value="1"/>
</dbReference>
<dbReference type="GO" id="GO:0022857">
    <property type="term" value="F:transmembrane transporter activity"/>
    <property type="evidence" value="ECO:0007669"/>
    <property type="project" value="InterPro"/>
</dbReference>
<dbReference type="PANTHER" id="PTHR23506:SF26">
    <property type="entry name" value="MFS-TYPE TRANSPORTER SLC18B1"/>
    <property type="match status" value="1"/>
</dbReference>
<feature type="transmembrane region" description="Helical" evidence="6">
    <location>
        <begin position="198"/>
        <end position="215"/>
    </location>
</feature>
<keyword evidence="7" id="KW-0808">Transferase</keyword>
<dbReference type="InterPro" id="IPR036259">
    <property type="entry name" value="MFS_trans_sf"/>
</dbReference>
<dbReference type="eggNOG" id="KOG3764">
    <property type="taxonomic scope" value="Eukaryota"/>
</dbReference>
<keyword evidence="2" id="KW-0813">Transport</keyword>
<feature type="transmembrane region" description="Helical" evidence="6">
    <location>
        <begin position="133"/>
        <end position="156"/>
    </location>
</feature>
<evidence type="ECO:0000256" key="2">
    <source>
        <dbReference type="ARBA" id="ARBA00022448"/>
    </source>
</evidence>
<dbReference type="STRING" id="857967.G0R4T1"/>
<evidence type="ECO:0000256" key="3">
    <source>
        <dbReference type="ARBA" id="ARBA00022692"/>
    </source>
</evidence>
<feature type="transmembrane region" description="Helical" evidence="6">
    <location>
        <begin position="57"/>
        <end position="76"/>
    </location>
</feature>
<keyword evidence="8" id="KW-1185">Reference proteome</keyword>